<evidence type="ECO:0000256" key="3">
    <source>
        <dbReference type="ARBA" id="ARBA00022989"/>
    </source>
</evidence>
<dbReference type="SUPFAM" id="SSF81343">
    <property type="entry name" value="Fumarate reductase respiratory complex transmembrane subunits"/>
    <property type="match status" value="1"/>
</dbReference>
<keyword evidence="4 5" id="KW-0472">Membrane</keyword>
<feature type="transmembrane region" description="Helical" evidence="5">
    <location>
        <begin position="99"/>
        <end position="117"/>
    </location>
</feature>
<evidence type="ECO:0000313" key="6">
    <source>
        <dbReference type="EMBL" id="QKJ88838.1"/>
    </source>
</evidence>
<evidence type="ECO:0000256" key="1">
    <source>
        <dbReference type="ARBA" id="ARBA00022475"/>
    </source>
</evidence>
<feature type="transmembrane region" description="Helical" evidence="5">
    <location>
        <begin position="12"/>
        <end position="41"/>
    </location>
</feature>
<evidence type="ECO:0000313" key="7">
    <source>
        <dbReference type="Proteomes" id="UP000505325"/>
    </source>
</evidence>
<proteinExistence type="inferred from homology"/>
<evidence type="ECO:0000256" key="5">
    <source>
        <dbReference type="HAMAP-Rule" id="MF_00709"/>
    </source>
</evidence>
<dbReference type="PIRSF" id="PIRSF000179">
    <property type="entry name" value="FrdD"/>
    <property type="match status" value="1"/>
</dbReference>
<dbReference type="CDD" id="cd00547">
    <property type="entry name" value="QFR_TypeD_subunitD"/>
    <property type="match status" value="1"/>
</dbReference>
<comment type="function">
    <text evidence="5">Two distinct, membrane-bound, FAD-containing enzymes are responsible for the catalysis of fumarate and succinate interconversion; fumarate reductase is used in anaerobic growth, and succinate dehydrogenase is used in aerobic growth. Anchors the catalytic components of the fumarate reductase complex to the cell inner membrane, binds quinones.</text>
</comment>
<reference evidence="6 7" key="1">
    <citation type="submission" date="2020-06" db="EMBL/GenBank/DDBJ databases">
        <title>Genome sequence of Paramixta manurensis strain PD-1.</title>
        <authorList>
            <person name="Lee C.W."/>
            <person name="Kim J."/>
        </authorList>
    </citation>
    <scope>NUCLEOTIDE SEQUENCE [LARGE SCALE GENOMIC DNA]</scope>
    <source>
        <strain evidence="6 7">PD-1</strain>
    </source>
</reference>
<comment type="subunit">
    <text evidence="5">Part of an enzyme complex containing four subunits: a flavoprotein (FrdA), an iron-sulfur protein (FrdB), and two hydrophobic anchor proteins (FrdC and FrdD).</text>
</comment>
<keyword evidence="3 5" id="KW-1133">Transmembrane helix</keyword>
<dbReference type="KEGG" id="pmak:PMPD1_3929"/>
<dbReference type="EMBL" id="CP054212">
    <property type="protein sequence ID" value="QKJ88838.1"/>
    <property type="molecule type" value="Genomic_DNA"/>
</dbReference>
<organism evidence="6 7">
    <name type="scientific">Paramixta manurensis</name>
    <dbReference type="NCBI Taxonomy" id="2740817"/>
    <lineage>
        <taxon>Bacteria</taxon>
        <taxon>Pseudomonadati</taxon>
        <taxon>Pseudomonadota</taxon>
        <taxon>Gammaproteobacteria</taxon>
        <taxon>Enterobacterales</taxon>
        <taxon>Erwiniaceae</taxon>
        <taxon>Paramixta</taxon>
    </lineage>
</organism>
<dbReference type="InterPro" id="IPR003418">
    <property type="entry name" value="Fumarate_red_D"/>
</dbReference>
<accession>A0A6M8UDM9</accession>
<dbReference type="InterPro" id="IPR034804">
    <property type="entry name" value="SQR/QFR_C/D"/>
</dbReference>
<evidence type="ECO:0000256" key="4">
    <source>
        <dbReference type="ARBA" id="ARBA00023136"/>
    </source>
</evidence>
<dbReference type="GO" id="GO:0045283">
    <property type="term" value="C:fumarate reductase complex"/>
    <property type="evidence" value="ECO:0007669"/>
    <property type="project" value="UniProtKB-UniRule"/>
</dbReference>
<dbReference type="AlphaFoldDB" id="A0A6M8UDM9"/>
<dbReference type="GO" id="GO:0006106">
    <property type="term" value="P:fumarate metabolic process"/>
    <property type="evidence" value="ECO:0007669"/>
    <property type="project" value="InterPro"/>
</dbReference>
<name>A0A6M8UDM9_9GAMM</name>
<sequence>MKHDSQRSNEPIFWGLFGAGGMWSAIISPVVILLFGLLLPLGLYPDDALSYGRILAIAQSWLGRLFILLAIVLPLWCALHRLHHGMHDIKLHLPASQWLFYGLAMILTVVTVIGVVTL</sequence>
<protein>
    <recommendedName>
        <fullName evidence="5">Fumarate reductase subunit D</fullName>
    </recommendedName>
    <alternativeName>
        <fullName evidence="5">Fumarate reductase 13 kDa hydrophobic protein</fullName>
    </alternativeName>
    <alternativeName>
        <fullName evidence="5">Quinol-fumarate reductase subunit D</fullName>
        <shortName evidence="5">QFR subunit D</shortName>
    </alternativeName>
</protein>
<evidence type="ECO:0000256" key="2">
    <source>
        <dbReference type="ARBA" id="ARBA00022692"/>
    </source>
</evidence>
<dbReference type="NCBIfam" id="NF003977">
    <property type="entry name" value="PRK05470.1-1"/>
    <property type="match status" value="1"/>
</dbReference>
<dbReference type="GO" id="GO:0005886">
    <property type="term" value="C:plasma membrane"/>
    <property type="evidence" value="ECO:0007669"/>
    <property type="project" value="UniProtKB-SubCell"/>
</dbReference>
<feature type="transmembrane region" description="Helical" evidence="5">
    <location>
        <begin position="61"/>
        <end position="79"/>
    </location>
</feature>
<dbReference type="RefSeq" id="WP_173635675.1">
    <property type="nucleotide sequence ID" value="NZ_CP054212.1"/>
</dbReference>
<comment type="subcellular location">
    <subcellularLocation>
        <location evidence="5">Cell membrane</location>
        <topology evidence="5">Multi-pass membrane protein</topology>
    </subcellularLocation>
</comment>
<dbReference type="GO" id="GO:0000104">
    <property type="term" value="F:succinate dehydrogenase activity"/>
    <property type="evidence" value="ECO:0007669"/>
    <property type="project" value="UniProtKB-UniRule"/>
</dbReference>
<comment type="similarity">
    <text evidence="5">Belongs to the FrdD family.</text>
</comment>
<dbReference type="Gene3D" id="1.20.1300.10">
    <property type="entry name" value="Fumarate reductase/succinate dehydrogenase, transmembrane subunit"/>
    <property type="match status" value="1"/>
</dbReference>
<dbReference type="Pfam" id="PF02313">
    <property type="entry name" value="Fumarate_red_D"/>
    <property type="match status" value="1"/>
</dbReference>
<keyword evidence="7" id="KW-1185">Reference proteome</keyword>
<gene>
    <name evidence="5" type="primary">frdD</name>
    <name evidence="6" type="ORF">PMPD1_3929</name>
</gene>
<dbReference type="HAMAP" id="MF_00709">
    <property type="entry name" value="Fumarate_red_D"/>
    <property type="match status" value="1"/>
</dbReference>
<dbReference type="Proteomes" id="UP000505325">
    <property type="component" value="Chromosome"/>
</dbReference>
<keyword evidence="1 5" id="KW-1003">Cell membrane</keyword>
<keyword evidence="2 5" id="KW-0812">Transmembrane</keyword>